<evidence type="ECO:0008006" key="5">
    <source>
        <dbReference type="Google" id="ProtNLM"/>
    </source>
</evidence>
<gene>
    <name evidence="1" type="ORF">D0501_07165</name>
    <name evidence="2" type="ORF">HF966_06095</name>
</gene>
<dbReference type="PANTHER" id="PTHR37691">
    <property type="entry name" value="BLR3518 PROTEIN"/>
    <property type="match status" value="1"/>
</dbReference>
<dbReference type="Proteomes" id="UP000590460">
    <property type="component" value="Unassembled WGS sequence"/>
</dbReference>
<dbReference type="AlphaFoldDB" id="A0A846ZH89"/>
<dbReference type="Pfam" id="PF02635">
    <property type="entry name" value="DsrE"/>
    <property type="match status" value="1"/>
</dbReference>
<dbReference type="Gene3D" id="3.40.1260.10">
    <property type="entry name" value="DsrEFH-like"/>
    <property type="match status" value="1"/>
</dbReference>
<accession>A0A846ZH89</accession>
<comment type="caution">
    <text evidence="2">The sequence shown here is derived from an EMBL/GenBank/DDBJ whole genome shotgun (WGS) entry which is preliminary data.</text>
</comment>
<evidence type="ECO:0000313" key="1">
    <source>
        <dbReference type="EMBL" id="MCT8389852.1"/>
    </source>
</evidence>
<proteinExistence type="predicted"/>
<dbReference type="RefSeq" id="WP_168677136.1">
    <property type="nucleotide sequence ID" value="NZ_BPKV01000006.1"/>
</dbReference>
<dbReference type="InterPro" id="IPR027396">
    <property type="entry name" value="DsrEFH-like"/>
</dbReference>
<dbReference type="InterPro" id="IPR003787">
    <property type="entry name" value="Sulphur_relay_DsrE/F-like"/>
</dbReference>
<evidence type="ECO:0000313" key="3">
    <source>
        <dbReference type="Proteomes" id="UP000590460"/>
    </source>
</evidence>
<reference evidence="1 4" key="1">
    <citation type="submission" date="2018-08" db="EMBL/GenBank/DDBJ databases">
        <title>Draft genome sequences of Leuconostoc spp. and Weissella spp. with biocontrol potential.</title>
        <authorList>
            <person name="Lo R."/>
            <person name="Ho V.T.T."/>
            <person name="Turner M.S."/>
        </authorList>
    </citation>
    <scope>NUCLEOTIDE SEQUENCE [LARGE SCALE GENOMIC DNA]</scope>
    <source>
        <strain evidence="1 4">733</strain>
    </source>
</reference>
<dbReference type="Proteomes" id="UP001525857">
    <property type="component" value="Unassembled WGS sequence"/>
</dbReference>
<protein>
    <recommendedName>
        <fullName evidence="5">Sulfur reduction protein DsrE</fullName>
    </recommendedName>
</protein>
<organism evidence="2 3">
    <name type="scientific">Leuconostoc holzapfelii</name>
    <dbReference type="NCBI Taxonomy" id="434464"/>
    <lineage>
        <taxon>Bacteria</taxon>
        <taxon>Bacillati</taxon>
        <taxon>Bacillota</taxon>
        <taxon>Bacilli</taxon>
        <taxon>Lactobacillales</taxon>
        <taxon>Lactobacillaceae</taxon>
        <taxon>Leuconostoc</taxon>
    </lineage>
</organism>
<dbReference type="EMBL" id="JAAXPO010000006">
    <property type="protein sequence ID" value="NKZ18745.1"/>
    <property type="molecule type" value="Genomic_DNA"/>
</dbReference>
<sequence length="110" mass="12237">MNTIFHIDDPRQWPTVRSNLQHMSDWLHHQKMSGQIILLINGEAVSQAVKNATIDLQAVIDQGVQVAVCHHSMTQRGITRPELQPGLTVVPSGVVELALRQHAGFAYIKP</sequence>
<name>A0A846ZH89_9LACO</name>
<dbReference type="PANTHER" id="PTHR37691:SF1">
    <property type="entry name" value="BLR3518 PROTEIN"/>
    <property type="match status" value="1"/>
</dbReference>
<dbReference type="EMBL" id="QVOV01000008">
    <property type="protein sequence ID" value="MCT8389852.1"/>
    <property type="molecule type" value="Genomic_DNA"/>
</dbReference>
<keyword evidence="4" id="KW-1185">Reference proteome</keyword>
<evidence type="ECO:0000313" key="2">
    <source>
        <dbReference type="EMBL" id="NKZ18745.1"/>
    </source>
</evidence>
<dbReference type="SUPFAM" id="SSF75169">
    <property type="entry name" value="DsrEFH-like"/>
    <property type="match status" value="1"/>
</dbReference>
<evidence type="ECO:0000313" key="4">
    <source>
        <dbReference type="Proteomes" id="UP001525857"/>
    </source>
</evidence>
<reference evidence="2 3" key="2">
    <citation type="submission" date="2020-04" db="EMBL/GenBank/DDBJ databases">
        <title>MicrobeNet Type strains.</title>
        <authorList>
            <person name="Nicholson A.C."/>
        </authorList>
    </citation>
    <scope>NUCLEOTIDE SEQUENCE [LARGE SCALE GENOMIC DNA]</scope>
    <source>
        <strain evidence="2 3">CCUG 54536</strain>
    </source>
</reference>